<gene>
    <name evidence="6" type="ORF">CJN711_LOCUS423</name>
</gene>
<dbReference type="PANTHER" id="PTHR10404:SF77">
    <property type="entry name" value="GLUTAMATE CARBOXYPEPTIDASE 2 HOMOLOG"/>
    <property type="match status" value="1"/>
</dbReference>
<dbReference type="Pfam" id="PF02225">
    <property type="entry name" value="PA"/>
    <property type="match status" value="1"/>
</dbReference>
<dbReference type="InterPro" id="IPR007484">
    <property type="entry name" value="Peptidase_M28"/>
</dbReference>
<comment type="similarity">
    <text evidence="1">Belongs to the peptidase M28 family. M28B subfamily.</text>
</comment>
<proteinExistence type="inferred from homology"/>
<dbReference type="InterPro" id="IPR039373">
    <property type="entry name" value="Peptidase_M28B"/>
</dbReference>
<feature type="domain" description="PA" evidence="3">
    <location>
        <begin position="170"/>
        <end position="255"/>
    </location>
</feature>
<evidence type="ECO:0000256" key="2">
    <source>
        <dbReference type="SAM" id="Phobius"/>
    </source>
</evidence>
<dbReference type="Gene3D" id="1.20.930.40">
    <property type="entry name" value="Transferrin receptor-like, dimerisation domain"/>
    <property type="match status" value="1"/>
</dbReference>
<dbReference type="Gene3D" id="3.50.30.30">
    <property type="match status" value="1"/>
</dbReference>
<dbReference type="FunFam" id="3.50.30.30:FF:000045">
    <property type="entry name" value="Predicted protein"/>
    <property type="match status" value="1"/>
</dbReference>
<dbReference type="PANTHER" id="PTHR10404">
    <property type="entry name" value="N-ACETYLATED-ALPHA-LINKED ACIDIC DIPEPTIDASE"/>
    <property type="match status" value="1"/>
</dbReference>
<dbReference type="Gene3D" id="3.40.630.10">
    <property type="entry name" value="Zn peptidases"/>
    <property type="match status" value="1"/>
</dbReference>
<dbReference type="AlphaFoldDB" id="A0A814E198"/>
<keyword evidence="2" id="KW-0472">Membrane</keyword>
<dbReference type="FunFam" id="3.40.630.10:FF:000101">
    <property type="entry name" value="N-acetylated alpha-linked acidic dipeptidase like 1"/>
    <property type="match status" value="1"/>
</dbReference>
<sequence length="729" mass="82320">MVTKFVLTGIVATIVAVVFVGIGILIGHFAITKEVTNTPWKHSYVPRHTSQQNYQTFIRSIQAENIEANLKDLTSRPHMAGLPEDLESAQVIEERWKRDGLQVTKPKYNVLLSYPDNNKPNRVILTNGDGTIIIQTEGVEKAYDPNQPKTVNPFLAYTPNGTAFSTKLFYANYGRLEDFQKLSFVVGNASLQGSIIIMRYGRLYRGNKVMHAQYFGAAGAILYNDPADYSPFGISPDQVYDQKWYMPPSGAQRGSAFISNGDPLTPIYPSTDYMYRLKEENVKYLPRIPAQPISYSEAQIILQYLQGIEVTVDWRGSLPNVTYRYGAELLSSASIEIRSYNRIERKDTYNVIGILRGEIEPDRYIVIGNHRDAWSLGSVDPTSGTAIVLEITRVISQMYQNGFRPRRSLMFCSWGAEEYGLIGSVEYVQEYVKVLGARIISYLNIDGPIQGHYTVSAKASPLLFDIIIEASKMVPSAYDPPGQTIYDKWMKVNRNNLTNEPNIKCGLGSASDYFAFDQLVGSSNFDVVYTFNPIDHGNITGYPLYHTSYETFSMMKKFIDPDFTAHKTIGQFVGVLGLLLSETSILPFNVTRYTIVLKQTMMNIPQNNAQFPIFRNAVNDFEKATQDFEIRCKSLNINNPYEIRAYNDQLLQFERAFLNPLGQGEDHTDLKHIIYAPAKINKYDASNFPTISDALASGNQTEIDQAIAIAIYFIRASVSTLKQYDKFMF</sequence>
<dbReference type="SUPFAM" id="SSF47672">
    <property type="entry name" value="Transferrin receptor-like dimerisation domain"/>
    <property type="match status" value="1"/>
</dbReference>
<feature type="domain" description="Peptidase M28" evidence="5">
    <location>
        <begin position="350"/>
        <end position="553"/>
    </location>
</feature>
<accession>A0A814E198</accession>
<dbReference type="Pfam" id="PF04389">
    <property type="entry name" value="Peptidase_M28"/>
    <property type="match status" value="1"/>
</dbReference>
<protein>
    <submittedName>
        <fullName evidence="6">Uncharacterized protein</fullName>
    </submittedName>
</protein>
<feature type="domain" description="Transferrin receptor-like dimerisation" evidence="4">
    <location>
        <begin position="614"/>
        <end position="722"/>
    </location>
</feature>
<evidence type="ECO:0000313" key="6">
    <source>
        <dbReference type="EMBL" id="CAF0961087.1"/>
    </source>
</evidence>
<dbReference type="SUPFAM" id="SSF53187">
    <property type="entry name" value="Zn-dependent exopeptidases"/>
    <property type="match status" value="1"/>
</dbReference>
<keyword evidence="2" id="KW-0812">Transmembrane</keyword>
<evidence type="ECO:0000259" key="5">
    <source>
        <dbReference type="Pfam" id="PF04389"/>
    </source>
</evidence>
<keyword evidence="2" id="KW-1133">Transmembrane helix</keyword>
<dbReference type="EMBL" id="CAJNOV010000031">
    <property type="protein sequence ID" value="CAF0961087.1"/>
    <property type="molecule type" value="Genomic_DNA"/>
</dbReference>
<dbReference type="InterPro" id="IPR007365">
    <property type="entry name" value="TFR-like_dimer_dom"/>
</dbReference>
<feature type="transmembrane region" description="Helical" evidence="2">
    <location>
        <begin position="7"/>
        <end position="31"/>
    </location>
</feature>
<evidence type="ECO:0000313" key="7">
    <source>
        <dbReference type="Proteomes" id="UP000663855"/>
    </source>
</evidence>
<evidence type="ECO:0000259" key="4">
    <source>
        <dbReference type="Pfam" id="PF04253"/>
    </source>
</evidence>
<comment type="caution">
    <text evidence="6">The sequence shown here is derived from an EMBL/GenBank/DDBJ whole genome shotgun (WGS) entry which is preliminary data.</text>
</comment>
<dbReference type="Pfam" id="PF04253">
    <property type="entry name" value="TFR_dimer"/>
    <property type="match status" value="1"/>
</dbReference>
<dbReference type="InterPro" id="IPR003137">
    <property type="entry name" value="PA_domain"/>
</dbReference>
<dbReference type="CDD" id="cd02121">
    <property type="entry name" value="PA_GCPII_like"/>
    <property type="match status" value="1"/>
</dbReference>
<reference evidence="6" key="1">
    <citation type="submission" date="2021-02" db="EMBL/GenBank/DDBJ databases">
        <authorList>
            <person name="Nowell W R."/>
        </authorList>
    </citation>
    <scope>NUCLEOTIDE SEQUENCE</scope>
</reference>
<dbReference type="InterPro" id="IPR036757">
    <property type="entry name" value="TFR-like_dimer_dom_sf"/>
</dbReference>
<dbReference type="GO" id="GO:0004180">
    <property type="term" value="F:carboxypeptidase activity"/>
    <property type="evidence" value="ECO:0007669"/>
    <property type="project" value="TreeGrafter"/>
</dbReference>
<evidence type="ECO:0000256" key="1">
    <source>
        <dbReference type="ARBA" id="ARBA00005634"/>
    </source>
</evidence>
<evidence type="ECO:0000259" key="3">
    <source>
        <dbReference type="Pfam" id="PF02225"/>
    </source>
</evidence>
<name>A0A814E198_9BILA</name>
<dbReference type="SUPFAM" id="SSF52025">
    <property type="entry name" value="PA domain"/>
    <property type="match status" value="1"/>
</dbReference>
<organism evidence="6 7">
    <name type="scientific">Rotaria magnacalcarata</name>
    <dbReference type="NCBI Taxonomy" id="392030"/>
    <lineage>
        <taxon>Eukaryota</taxon>
        <taxon>Metazoa</taxon>
        <taxon>Spiralia</taxon>
        <taxon>Gnathifera</taxon>
        <taxon>Rotifera</taxon>
        <taxon>Eurotatoria</taxon>
        <taxon>Bdelloidea</taxon>
        <taxon>Philodinida</taxon>
        <taxon>Philodinidae</taxon>
        <taxon>Rotaria</taxon>
    </lineage>
</organism>
<dbReference type="Proteomes" id="UP000663855">
    <property type="component" value="Unassembled WGS sequence"/>
</dbReference>
<dbReference type="InterPro" id="IPR046450">
    <property type="entry name" value="PA_dom_sf"/>
</dbReference>